<keyword evidence="2" id="KW-1003">Cell membrane</keyword>
<dbReference type="InterPro" id="IPR032689">
    <property type="entry name" value="TraG-D_C"/>
</dbReference>
<protein>
    <recommendedName>
        <fullName evidence="7">TraD/TraG TraM recognition site domain-containing protein</fullName>
    </recommendedName>
</protein>
<comment type="subcellular location">
    <subcellularLocation>
        <location evidence="1">Cell membrane</location>
        <topology evidence="1">Multi-pass membrane protein</topology>
    </subcellularLocation>
</comment>
<dbReference type="InterPro" id="IPR051539">
    <property type="entry name" value="T4SS-coupling_protein"/>
</dbReference>
<dbReference type="Pfam" id="PF12696">
    <property type="entry name" value="TraG-D_C"/>
    <property type="match status" value="1"/>
</dbReference>
<sequence length="595" mass="64513">MARKDRRRQVGTFTGDPLPFVVLGGFVLVFILSGAAWLGGTLGAWASGAGWHPPSYGPGMIFTALHGQLWPGVATPWIAGGIAVVGGVVVAAVTVVAFLLMGQFRASVPGLATLRDVRDFTYSPRLKQALRLRPDLKDKPRKEVAGADVGLILGFLEGTKALLRASFEDVILILSGPRSGKTSRIVAKQVLEAIGFVLVTSIRADAYAITARARGRCGKVFLFDPQGIAHRPQETWWDMLGWAGRKLDNARRVAKNLSKTVEDPDKRGGDAYFTAAGQATLTNLLYAAGLGGRPLQDLLAWSTDHLDSAPVDILREHGLGALADSLRETTELPDETRRGIYGHVQQALMPLYDPQIARWVTRRDDAKEFVPEDHVDRTDSLYLLSKKGGGGAAGIIASLTDACIDAAVTEAEATRGGRIQPPPRLILDEAANVCKIEDLPDLYSTLGGMGIQVTTILQSYDQGVDAWGKSGMKKLWGAATVKLIGAGLDDYSFVDQVSQLVGMRAIVEESLSTSRQGASTTRSRRRERIIDAAEVRELERSTALMFATSTRPAMIRMPAWFEGPDADQLAKDKEFMDLETERLAAEKKTTRRRPA</sequence>
<evidence type="ECO:0000259" key="7">
    <source>
        <dbReference type="Pfam" id="PF12696"/>
    </source>
</evidence>
<evidence type="ECO:0000256" key="3">
    <source>
        <dbReference type="ARBA" id="ARBA00022692"/>
    </source>
</evidence>
<dbReference type="STRING" id="501010.NOSIN_00270"/>
<dbReference type="EMBL" id="MCOK01000001">
    <property type="protein sequence ID" value="OOC52463.1"/>
    <property type="molecule type" value="Genomic_DNA"/>
</dbReference>
<dbReference type="PANTHER" id="PTHR37937">
    <property type="entry name" value="CONJUGATIVE TRANSFER: DNA TRANSPORT"/>
    <property type="match status" value="1"/>
</dbReference>
<dbReference type="Gene3D" id="3.40.50.300">
    <property type="entry name" value="P-loop containing nucleotide triphosphate hydrolases"/>
    <property type="match status" value="1"/>
</dbReference>
<name>A0A1V3BVR1_9ACTN</name>
<dbReference type="PANTHER" id="PTHR37937:SF1">
    <property type="entry name" value="CONJUGATIVE TRANSFER: DNA TRANSPORT"/>
    <property type="match status" value="1"/>
</dbReference>
<evidence type="ECO:0000256" key="1">
    <source>
        <dbReference type="ARBA" id="ARBA00004651"/>
    </source>
</evidence>
<dbReference type="AlphaFoldDB" id="A0A1V3BVR1"/>
<dbReference type="Proteomes" id="UP000189004">
    <property type="component" value="Unassembled WGS sequence"/>
</dbReference>
<feature type="transmembrane region" description="Helical" evidence="6">
    <location>
        <begin position="77"/>
        <end position="100"/>
    </location>
</feature>
<keyword evidence="3 6" id="KW-0812">Transmembrane</keyword>
<keyword evidence="9" id="KW-1185">Reference proteome</keyword>
<evidence type="ECO:0000256" key="4">
    <source>
        <dbReference type="ARBA" id="ARBA00022989"/>
    </source>
</evidence>
<evidence type="ECO:0000313" key="9">
    <source>
        <dbReference type="Proteomes" id="UP000189004"/>
    </source>
</evidence>
<keyword evidence="5 6" id="KW-0472">Membrane</keyword>
<gene>
    <name evidence="8" type="ORF">NOSIN_00270</name>
</gene>
<dbReference type="CDD" id="cd01127">
    <property type="entry name" value="TrwB_TraG_TraD_VirD4"/>
    <property type="match status" value="1"/>
</dbReference>
<dbReference type="RefSeq" id="WP_143832814.1">
    <property type="nucleotide sequence ID" value="NZ_MCOK01000001.1"/>
</dbReference>
<dbReference type="OrthoDB" id="226701at2"/>
<dbReference type="InterPro" id="IPR027417">
    <property type="entry name" value="P-loop_NTPase"/>
</dbReference>
<evidence type="ECO:0000256" key="2">
    <source>
        <dbReference type="ARBA" id="ARBA00022475"/>
    </source>
</evidence>
<comment type="caution">
    <text evidence="8">The sequence shown here is derived from an EMBL/GenBank/DDBJ whole genome shotgun (WGS) entry which is preliminary data.</text>
</comment>
<dbReference type="GO" id="GO:0005886">
    <property type="term" value="C:plasma membrane"/>
    <property type="evidence" value="ECO:0007669"/>
    <property type="project" value="UniProtKB-SubCell"/>
</dbReference>
<reference evidence="9" key="1">
    <citation type="submission" date="2016-08" db="EMBL/GenBank/DDBJ databases">
        <authorList>
            <person name="Tokovenko B."/>
            <person name="Kalinowski J."/>
        </authorList>
    </citation>
    <scope>NUCLEOTIDE SEQUENCE [LARGE SCALE GENOMIC DNA]</scope>
    <source>
        <strain evidence="9">UTMC102</strain>
    </source>
</reference>
<evidence type="ECO:0000256" key="5">
    <source>
        <dbReference type="ARBA" id="ARBA00023136"/>
    </source>
</evidence>
<keyword evidence="4 6" id="KW-1133">Transmembrane helix</keyword>
<organism evidence="8 9">
    <name type="scientific">Nocardiopsis sinuspersici</name>
    <dbReference type="NCBI Taxonomy" id="501010"/>
    <lineage>
        <taxon>Bacteria</taxon>
        <taxon>Bacillati</taxon>
        <taxon>Actinomycetota</taxon>
        <taxon>Actinomycetes</taxon>
        <taxon>Streptosporangiales</taxon>
        <taxon>Nocardiopsidaceae</taxon>
        <taxon>Nocardiopsis</taxon>
    </lineage>
</organism>
<feature type="transmembrane region" description="Helical" evidence="6">
    <location>
        <begin position="20"/>
        <end position="46"/>
    </location>
</feature>
<proteinExistence type="predicted"/>
<dbReference type="SUPFAM" id="SSF52540">
    <property type="entry name" value="P-loop containing nucleoside triphosphate hydrolases"/>
    <property type="match status" value="1"/>
</dbReference>
<accession>A0A1V3BVR1</accession>
<evidence type="ECO:0000256" key="6">
    <source>
        <dbReference type="SAM" id="Phobius"/>
    </source>
</evidence>
<feature type="domain" description="TraD/TraG TraM recognition site" evidence="7">
    <location>
        <begin position="424"/>
        <end position="539"/>
    </location>
</feature>
<evidence type="ECO:0000313" key="8">
    <source>
        <dbReference type="EMBL" id="OOC52463.1"/>
    </source>
</evidence>